<evidence type="ECO:0000256" key="2">
    <source>
        <dbReference type="RuleBase" id="RU003707"/>
    </source>
</evidence>
<evidence type="ECO:0000256" key="1">
    <source>
        <dbReference type="ARBA" id="ARBA00005254"/>
    </source>
</evidence>
<name>A0A8J4M5G4_9PROT</name>
<dbReference type="InterPro" id="IPR029045">
    <property type="entry name" value="ClpP/crotonase-like_dom_sf"/>
</dbReference>
<dbReference type="EMBL" id="DTQM01000050">
    <property type="protein sequence ID" value="HGC42073.1"/>
    <property type="molecule type" value="Genomic_DNA"/>
</dbReference>
<evidence type="ECO:0000313" key="3">
    <source>
        <dbReference type="EMBL" id="HGC42073.1"/>
    </source>
</evidence>
<comment type="similarity">
    <text evidence="1 2">Belongs to the enoyl-CoA hydratase/isomerase family.</text>
</comment>
<dbReference type="GO" id="GO:0003824">
    <property type="term" value="F:catalytic activity"/>
    <property type="evidence" value="ECO:0007669"/>
    <property type="project" value="InterPro"/>
</dbReference>
<dbReference type="InterPro" id="IPR018376">
    <property type="entry name" value="Enoyl-CoA_hyd/isom_CS"/>
</dbReference>
<sequence length="260" mass="27802">MNEAIRGDVATWREGRIGVVEIRRPPNNFFDNALIADIGAGFEAFDADPECRVIVLAAAGKNFCAGADFANRPATGLTAEGGAKHLYKEAIRLFRGKKPVIAAIQGAAVGGGLGLALVADFRVACPEARFSANFTRLGFHPGFGLTVTLPHLIGAQRAALMFYTGRRIGGEEAGAWGLADLVVPAGELRGAAMAMADEIAQSAPLAVVSTRETLRRGLIDRIEAATERELVEQEWQRRTEDFREGVAASAARRLPDFKGR</sequence>
<dbReference type="AlphaFoldDB" id="A0A8J4M5G4"/>
<dbReference type="PANTHER" id="PTHR43802">
    <property type="entry name" value="ENOYL-COA HYDRATASE"/>
    <property type="match status" value="1"/>
</dbReference>
<dbReference type="PROSITE" id="PS00166">
    <property type="entry name" value="ENOYL_COA_HYDRATASE"/>
    <property type="match status" value="1"/>
</dbReference>
<dbReference type="PANTHER" id="PTHR43802:SF1">
    <property type="entry name" value="IP11341P-RELATED"/>
    <property type="match status" value="1"/>
</dbReference>
<comment type="caution">
    <text evidence="3">The sequence shown here is derived from an EMBL/GenBank/DDBJ whole genome shotgun (WGS) entry which is preliminary data.</text>
</comment>
<protein>
    <submittedName>
        <fullName evidence="3">Enoyl-CoA hydratase/isomerase family protein</fullName>
    </submittedName>
</protein>
<dbReference type="SUPFAM" id="SSF52096">
    <property type="entry name" value="ClpP/crotonase"/>
    <property type="match status" value="1"/>
</dbReference>
<accession>A0A8J4M5G4</accession>
<organism evidence="3">
    <name type="scientific">Acidicaldus sp</name>
    <dbReference type="NCBI Taxonomy" id="1872105"/>
    <lineage>
        <taxon>Bacteria</taxon>
        <taxon>Pseudomonadati</taxon>
        <taxon>Pseudomonadota</taxon>
        <taxon>Alphaproteobacteria</taxon>
        <taxon>Acetobacterales</taxon>
        <taxon>Acetobacteraceae</taxon>
        <taxon>Acidicaldus</taxon>
    </lineage>
</organism>
<proteinExistence type="inferred from homology"/>
<gene>
    <name evidence="3" type="ORF">ENY07_02460</name>
</gene>
<dbReference type="CDD" id="cd06558">
    <property type="entry name" value="crotonase-like"/>
    <property type="match status" value="1"/>
</dbReference>
<dbReference type="Gene3D" id="3.90.226.10">
    <property type="entry name" value="2-enoyl-CoA Hydratase, Chain A, domain 1"/>
    <property type="match status" value="1"/>
</dbReference>
<dbReference type="InterPro" id="IPR001753">
    <property type="entry name" value="Enoyl-CoA_hydra/iso"/>
</dbReference>
<dbReference type="Pfam" id="PF00378">
    <property type="entry name" value="ECH_1"/>
    <property type="match status" value="1"/>
</dbReference>
<reference evidence="3" key="1">
    <citation type="journal article" date="2020" name="mSystems">
        <title>Genome- and Community-Level Interaction Insights into Carbon Utilization and Element Cycling Functions of Hydrothermarchaeota in Hydrothermal Sediment.</title>
        <authorList>
            <person name="Zhou Z."/>
            <person name="Liu Y."/>
            <person name="Xu W."/>
            <person name="Pan J."/>
            <person name="Luo Z.H."/>
            <person name="Li M."/>
        </authorList>
    </citation>
    <scope>NUCLEOTIDE SEQUENCE</scope>
    <source>
        <strain evidence="3">SpSt-997</strain>
    </source>
</reference>